<feature type="transmembrane region" description="Helical" evidence="7">
    <location>
        <begin position="353"/>
        <end position="375"/>
    </location>
</feature>
<reference evidence="8 9" key="1">
    <citation type="submission" date="2019-02" db="EMBL/GenBank/DDBJ databases">
        <title>Genomic Encyclopedia of Type Strains, Phase IV (KMG-IV): sequencing the most valuable type-strain genomes for metagenomic binning, comparative biology and taxonomic classification.</title>
        <authorList>
            <person name="Goeker M."/>
        </authorList>
    </citation>
    <scope>NUCLEOTIDE SEQUENCE [LARGE SCALE GENOMIC DNA]</scope>
    <source>
        <strain evidence="8 9">DSM 45622</strain>
    </source>
</reference>
<keyword evidence="3 7" id="KW-0812">Transmembrane</keyword>
<comment type="subcellular location">
    <subcellularLocation>
        <location evidence="1">Cell membrane</location>
        <topology evidence="1">Multi-pass membrane protein</topology>
    </subcellularLocation>
</comment>
<feature type="transmembrane region" description="Helical" evidence="7">
    <location>
        <begin position="170"/>
        <end position="191"/>
    </location>
</feature>
<feature type="transmembrane region" description="Helical" evidence="7">
    <location>
        <begin position="410"/>
        <end position="428"/>
    </location>
</feature>
<evidence type="ECO:0000256" key="1">
    <source>
        <dbReference type="ARBA" id="ARBA00004651"/>
    </source>
</evidence>
<evidence type="ECO:0000256" key="2">
    <source>
        <dbReference type="ARBA" id="ARBA00022475"/>
    </source>
</evidence>
<feature type="transmembrane region" description="Helical" evidence="7">
    <location>
        <begin position="140"/>
        <end position="158"/>
    </location>
</feature>
<keyword evidence="2" id="KW-1003">Cell membrane</keyword>
<feature type="transmembrane region" description="Helical" evidence="7">
    <location>
        <begin position="315"/>
        <end position="341"/>
    </location>
</feature>
<feature type="transmembrane region" description="Helical" evidence="7">
    <location>
        <begin position="281"/>
        <end position="303"/>
    </location>
</feature>
<evidence type="ECO:0000256" key="6">
    <source>
        <dbReference type="SAM" id="MobiDB-lite"/>
    </source>
</evidence>
<sequence length="504" mass="52007">MSVVDETPAPSASPEDGHSAGSAPEHGASLAKKVAGSAVNMIGRRVLLLVLSAVSTAALTRGMGPAQYGAFASALAVWTLLMSAGDTGFALLLGRDLAVTEERGALLSAAYRMQAVWAGLLTAVQLALAFAAGLDTVRGQCMLAFAVSVPFVSLNSARQVFTSFYKTGELVVADLAVTAAQVAVVVVGAVLGAGPVFFAGALSAGSLTTAVAVALMARRHVALQRSYRSLRRRVLRGVFELGGVAFMSRVYVSVDLILLGWLSATQVAIGQYAVATKVYTLVGTVPSLIVSSAMPALAALLRGDRVDFDAMLSKLWHWLLVLGMPVYVVSAVGAPFVIHALAGSSYDGSSGMLRILSVVGLVSVVNGFLGTVLVVRHMVPAMLVQNALAIVVNVVGNVVLVPRYDAVASAWVTLATELLICTASVVSLRRVVPFGQLARVSGRPLLALALSAAAGAALVRVPLLSAVLTLVVLVISGAVLGALPPELSRFTDKLPGPVRRILPT</sequence>
<evidence type="ECO:0000256" key="4">
    <source>
        <dbReference type="ARBA" id="ARBA00022989"/>
    </source>
</evidence>
<feature type="transmembrane region" description="Helical" evidence="7">
    <location>
        <begin position="238"/>
        <end position="261"/>
    </location>
</feature>
<name>A0A4Q7NQG3_9ACTN</name>
<dbReference type="OrthoDB" id="3742809at2"/>
<evidence type="ECO:0000256" key="7">
    <source>
        <dbReference type="SAM" id="Phobius"/>
    </source>
</evidence>
<dbReference type="Pfam" id="PF13440">
    <property type="entry name" value="Polysacc_synt_3"/>
    <property type="match status" value="1"/>
</dbReference>
<evidence type="ECO:0000313" key="9">
    <source>
        <dbReference type="Proteomes" id="UP000293638"/>
    </source>
</evidence>
<gene>
    <name evidence="8" type="ORF">EV189_2800</name>
</gene>
<keyword evidence="9" id="KW-1185">Reference proteome</keyword>
<accession>A0A4Q7NQG3</accession>
<dbReference type="PANTHER" id="PTHR30250:SF31">
    <property type="entry name" value="INNER MEMBRANE PROTEIN YGHQ"/>
    <property type="match status" value="1"/>
</dbReference>
<feature type="transmembrane region" description="Helical" evidence="7">
    <location>
        <begin position="70"/>
        <end position="94"/>
    </location>
</feature>
<feature type="region of interest" description="Disordered" evidence="6">
    <location>
        <begin position="1"/>
        <end position="26"/>
    </location>
</feature>
<feature type="transmembrane region" description="Helical" evidence="7">
    <location>
        <begin position="464"/>
        <end position="483"/>
    </location>
</feature>
<feature type="transmembrane region" description="Helical" evidence="7">
    <location>
        <begin position="115"/>
        <end position="134"/>
    </location>
</feature>
<protein>
    <submittedName>
        <fullName evidence="8">O-antigen/teichoic acid export membrane protein</fullName>
    </submittedName>
</protein>
<feature type="transmembrane region" description="Helical" evidence="7">
    <location>
        <begin position="46"/>
        <end position="64"/>
    </location>
</feature>
<comment type="caution">
    <text evidence="8">The sequence shown here is derived from an EMBL/GenBank/DDBJ whole genome shotgun (WGS) entry which is preliminary data.</text>
</comment>
<keyword evidence="4 7" id="KW-1133">Transmembrane helix</keyword>
<feature type="transmembrane region" description="Helical" evidence="7">
    <location>
        <begin position="440"/>
        <end position="458"/>
    </location>
</feature>
<feature type="transmembrane region" description="Helical" evidence="7">
    <location>
        <begin position="197"/>
        <end position="217"/>
    </location>
</feature>
<dbReference type="GO" id="GO:0005886">
    <property type="term" value="C:plasma membrane"/>
    <property type="evidence" value="ECO:0007669"/>
    <property type="project" value="UniProtKB-SubCell"/>
</dbReference>
<proteinExistence type="predicted"/>
<keyword evidence="5 7" id="KW-0472">Membrane</keyword>
<dbReference type="RefSeq" id="WP_130493503.1">
    <property type="nucleotide sequence ID" value="NZ_SGXD01000003.1"/>
</dbReference>
<dbReference type="PANTHER" id="PTHR30250">
    <property type="entry name" value="PST FAMILY PREDICTED COLANIC ACID TRANSPORTER"/>
    <property type="match status" value="1"/>
</dbReference>
<evidence type="ECO:0000256" key="5">
    <source>
        <dbReference type="ARBA" id="ARBA00023136"/>
    </source>
</evidence>
<organism evidence="8 9">
    <name type="scientific">Motilibacter rhizosphaerae</name>
    <dbReference type="NCBI Taxonomy" id="598652"/>
    <lineage>
        <taxon>Bacteria</taxon>
        <taxon>Bacillati</taxon>
        <taxon>Actinomycetota</taxon>
        <taxon>Actinomycetes</taxon>
        <taxon>Motilibacterales</taxon>
        <taxon>Motilibacteraceae</taxon>
        <taxon>Motilibacter</taxon>
    </lineage>
</organism>
<evidence type="ECO:0000256" key="3">
    <source>
        <dbReference type="ARBA" id="ARBA00022692"/>
    </source>
</evidence>
<feature type="transmembrane region" description="Helical" evidence="7">
    <location>
        <begin position="387"/>
        <end position="404"/>
    </location>
</feature>
<dbReference type="AlphaFoldDB" id="A0A4Q7NQG3"/>
<dbReference type="EMBL" id="SGXD01000003">
    <property type="protein sequence ID" value="RZS87372.1"/>
    <property type="molecule type" value="Genomic_DNA"/>
</dbReference>
<dbReference type="Proteomes" id="UP000293638">
    <property type="component" value="Unassembled WGS sequence"/>
</dbReference>
<dbReference type="InterPro" id="IPR050833">
    <property type="entry name" value="Poly_Biosynth_Transport"/>
</dbReference>
<evidence type="ECO:0000313" key="8">
    <source>
        <dbReference type="EMBL" id="RZS87372.1"/>
    </source>
</evidence>